<organism evidence="1 2">
    <name type="scientific">Streptomyces nigrescens</name>
    <dbReference type="NCBI Taxonomy" id="1920"/>
    <lineage>
        <taxon>Bacteria</taxon>
        <taxon>Bacillati</taxon>
        <taxon>Actinomycetota</taxon>
        <taxon>Actinomycetes</taxon>
        <taxon>Kitasatosporales</taxon>
        <taxon>Streptomycetaceae</taxon>
        <taxon>Streptomyces</taxon>
    </lineage>
</organism>
<dbReference type="RefSeq" id="WP_261958322.1">
    <property type="nucleotide sequence ID" value="NZ_AP026074.1"/>
</dbReference>
<name>A0ABN6R947_STRNI</name>
<evidence type="ECO:0000313" key="2">
    <source>
        <dbReference type="Proteomes" id="UP001059597"/>
    </source>
</evidence>
<protein>
    <submittedName>
        <fullName evidence="1">Uncharacterized protein</fullName>
    </submittedName>
</protein>
<reference evidence="1" key="1">
    <citation type="submission" date="2022-06" db="EMBL/GenBank/DDBJ databases">
        <title>Complete genome sequence of Streptomyces nigrescens HEK616.</title>
        <authorList>
            <person name="Asamizu S."/>
            <person name="Onaka H."/>
        </authorList>
    </citation>
    <scope>NUCLEOTIDE SEQUENCE</scope>
    <source>
        <strain evidence="1">HEK616</strain>
        <plasmid evidence="1">SNP1</plasmid>
    </source>
</reference>
<accession>A0ABN6R947</accession>
<dbReference type="Proteomes" id="UP001059597">
    <property type="component" value="Plasmid SNP1"/>
</dbReference>
<evidence type="ECO:0000313" key="1">
    <source>
        <dbReference type="EMBL" id="BDM74887.1"/>
    </source>
</evidence>
<keyword evidence="2" id="KW-1185">Reference proteome</keyword>
<keyword evidence="1" id="KW-0614">Plasmid</keyword>
<geneLocation type="plasmid" evidence="1 2">
    <name>SNP1</name>
</geneLocation>
<proteinExistence type="predicted"/>
<gene>
    <name evidence="1" type="ORF">HEK616_83740</name>
</gene>
<dbReference type="EMBL" id="AP026074">
    <property type="protein sequence ID" value="BDM74887.1"/>
    <property type="molecule type" value="Genomic_DNA"/>
</dbReference>
<sequence length="137" mass="15286">MNGIKEVLAPYEGVTVDCPDCGMPALVAGTPVVCRFCYRTWTDAESATADYVYADMVRRAALDPRDNEEALVHWCPRCDTPTIIDVERDWSFYLCLGCAAVFDTLIWCKKGCGSLIDPKTNDFDICPACMARLRENT</sequence>